<dbReference type="OrthoDB" id="10014385at2759"/>
<dbReference type="EMBL" id="ABJB010829288">
    <property type="status" value="NOT_ANNOTATED_CDS"/>
    <property type="molecule type" value="Genomic_DNA"/>
</dbReference>
<dbReference type="InParanoid" id="B7PND5"/>
<gene>
    <name evidence="2" type="ORF">IscW_ISCW019004</name>
</gene>
<reference evidence="2 4" key="1">
    <citation type="submission" date="2008-03" db="EMBL/GenBank/DDBJ databases">
        <title>Annotation of Ixodes scapularis.</title>
        <authorList>
            <consortium name="Ixodes scapularis Genome Project Consortium"/>
            <person name="Caler E."/>
            <person name="Hannick L.I."/>
            <person name="Bidwell S."/>
            <person name="Joardar V."/>
            <person name="Thiagarajan M."/>
            <person name="Amedeo P."/>
            <person name="Galinsky K.J."/>
            <person name="Schobel S."/>
            <person name="Inman J."/>
            <person name="Hostetler J."/>
            <person name="Miller J."/>
            <person name="Hammond M."/>
            <person name="Megy K."/>
            <person name="Lawson D."/>
            <person name="Kodira C."/>
            <person name="Sutton G."/>
            <person name="Meyer J."/>
            <person name="Hill C.A."/>
            <person name="Birren B."/>
            <person name="Nene V."/>
            <person name="Collins F."/>
            <person name="Alarcon-Chaidez F."/>
            <person name="Wikel S."/>
            <person name="Strausberg R."/>
        </authorList>
    </citation>
    <scope>NUCLEOTIDE SEQUENCE [LARGE SCALE GENOMIC DNA]</scope>
    <source>
        <strain evidence="4">Wikel</strain>
        <strain evidence="2">Wikel colony</strain>
    </source>
</reference>
<feature type="region of interest" description="Disordered" evidence="1">
    <location>
        <begin position="32"/>
        <end position="61"/>
    </location>
</feature>
<evidence type="ECO:0000313" key="4">
    <source>
        <dbReference type="Proteomes" id="UP000001555"/>
    </source>
</evidence>
<keyword evidence="4" id="KW-1185">Reference proteome</keyword>
<dbReference type="VEuPathDB" id="VectorBase:ISCI019004"/>
<accession>B7PND5</accession>
<protein>
    <submittedName>
        <fullName evidence="2 3">Uncharacterized protein</fullName>
    </submittedName>
</protein>
<evidence type="ECO:0000313" key="3">
    <source>
        <dbReference type="EnsemblMetazoa" id="ISCW019004-PA"/>
    </source>
</evidence>
<evidence type="ECO:0000313" key="2">
    <source>
        <dbReference type="EMBL" id="EEC08099.1"/>
    </source>
</evidence>
<dbReference type="EMBL" id="ABJB010748238">
    <property type="status" value="NOT_ANNOTATED_CDS"/>
    <property type="molecule type" value="Genomic_DNA"/>
</dbReference>
<evidence type="ECO:0000256" key="1">
    <source>
        <dbReference type="SAM" id="MobiDB-lite"/>
    </source>
</evidence>
<name>B7PND5_IXOSC</name>
<proteinExistence type="predicted"/>
<dbReference type="VEuPathDB" id="VectorBase:ISCW019004"/>
<dbReference type="VEuPathDB" id="VectorBase:ISCP_015302"/>
<dbReference type="PaxDb" id="6945-B7PND5"/>
<dbReference type="HOGENOM" id="CLU_1300909_0_0_1"/>
<reference evidence="3" key="2">
    <citation type="submission" date="2020-05" db="UniProtKB">
        <authorList>
            <consortium name="EnsemblMetazoa"/>
        </authorList>
    </citation>
    <scope>IDENTIFICATION</scope>
    <source>
        <strain evidence="3">wikel</strain>
    </source>
</reference>
<dbReference type="Proteomes" id="UP000001555">
    <property type="component" value="Unassembled WGS sequence"/>
</dbReference>
<dbReference type="EMBL" id="DS752087">
    <property type="protein sequence ID" value="EEC08099.1"/>
    <property type="molecule type" value="Genomic_DNA"/>
</dbReference>
<dbReference type="EnsemblMetazoa" id="ISCW019004-RA">
    <property type="protein sequence ID" value="ISCW019004-PA"/>
    <property type="gene ID" value="ISCW019004"/>
</dbReference>
<organism>
    <name type="scientific">Ixodes scapularis</name>
    <name type="common">Black-legged tick</name>
    <name type="synonym">Deer tick</name>
    <dbReference type="NCBI Taxonomy" id="6945"/>
    <lineage>
        <taxon>Eukaryota</taxon>
        <taxon>Metazoa</taxon>
        <taxon>Ecdysozoa</taxon>
        <taxon>Arthropoda</taxon>
        <taxon>Chelicerata</taxon>
        <taxon>Arachnida</taxon>
        <taxon>Acari</taxon>
        <taxon>Parasitiformes</taxon>
        <taxon>Ixodida</taxon>
        <taxon>Ixodoidea</taxon>
        <taxon>Ixodidae</taxon>
        <taxon>Ixodinae</taxon>
        <taxon>Ixodes</taxon>
    </lineage>
</organism>
<sequence>MFYSSLFCGVALPRFDGVPIAVRGDALRGRWGRRVSSSGPRAHRVDGAGAPPTQGSPQHGRPCLDTLHQQELESIVERLERGNRAAEFLVVTPLFPHKGLIVPPLLRCIKARMVTSEAMLPLSVHQRHLQQHLVQVEAQLRRMRTLLQVSVKASQQVATRWPGEGWMTGSSRAALAAYRGVSAVAGYSSATVNVMETVNQVQQVMDRMKQGC</sequence>
<dbReference type="AlphaFoldDB" id="B7PND5"/>